<sequence length="460" mass="52655">MEGRSVLVSVFFLLTATDLLQLRQVQASRCIVYEKGFKLKVNVRSFHLYLAALDNTDPKVTVTHRGKDHNVILEDIRKGRWTFGQLCLNEDPKFYTKTSINQCPVVPDTISEVNIVDAMVCLIEYGLVDMALYELHGQGRENQVYVPHIEERQWVEEEEGKEEVLGVYNTHSTYIKLSVEGNKLQMCMAKDMMTTNMEEEEVVDEEEEKYGDDAVKGGEEVVKGIDVKEEEGLVKGMEEDVVVKKEVGEEKEMTKLMILKEVDDTDTSSCDPIPPNEFITINIKYKGDLIEITANNTFTMELDNKDKEPKDILFYRPEKEASLTIVQYFDTDSTDRYRPNTVGHSPDHHPFSHDNPPHMGETSDNEDINLVSLILAVVFTMTSIILVLVHLAHKYRNQRAKVDLITHTQPLTPHTNPESTYGCTGEENHNHEHNHYKLDNNTRVEVVNDLYGTRDELYSP</sequence>
<keyword evidence="3" id="KW-0732">Signal</keyword>
<comment type="caution">
    <text evidence="4">The sequence shown here is derived from an EMBL/GenBank/DDBJ whole genome shotgun (WGS) entry which is preliminary data.</text>
</comment>
<reference evidence="4" key="1">
    <citation type="submission" date="2023-11" db="EMBL/GenBank/DDBJ databases">
        <title>Genome assemblies of two species of porcelain crab, Petrolisthes cinctipes and Petrolisthes manimaculis (Anomura: Porcellanidae).</title>
        <authorList>
            <person name="Angst P."/>
        </authorList>
    </citation>
    <scope>NUCLEOTIDE SEQUENCE</scope>
    <source>
        <strain evidence="4">PB745_02</strain>
        <tissue evidence="4">Gill</tissue>
    </source>
</reference>
<organism evidence="4 5">
    <name type="scientific">Petrolisthes manimaculis</name>
    <dbReference type="NCBI Taxonomy" id="1843537"/>
    <lineage>
        <taxon>Eukaryota</taxon>
        <taxon>Metazoa</taxon>
        <taxon>Ecdysozoa</taxon>
        <taxon>Arthropoda</taxon>
        <taxon>Crustacea</taxon>
        <taxon>Multicrustacea</taxon>
        <taxon>Malacostraca</taxon>
        <taxon>Eumalacostraca</taxon>
        <taxon>Eucarida</taxon>
        <taxon>Decapoda</taxon>
        <taxon>Pleocyemata</taxon>
        <taxon>Anomura</taxon>
        <taxon>Galatheoidea</taxon>
        <taxon>Porcellanidae</taxon>
        <taxon>Petrolisthes</taxon>
    </lineage>
</organism>
<dbReference type="EMBL" id="JAWZYT010001174">
    <property type="protein sequence ID" value="KAK4314864.1"/>
    <property type="molecule type" value="Genomic_DNA"/>
</dbReference>
<feature type="signal peptide" evidence="3">
    <location>
        <begin position="1"/>
        <end position="27"/>
    </location>
</feature>
<feature type="region of interest" description="Disordered" evidence="1">
    <location>
        <begin position="336"/>
        <end position="362"/>
    </location>
</feature>
<evidence type="ECO:0000313" key="4">
    <source>
        <dbReference type="EMBL" id="KAK4314864.1"/>
    </source>
</evidence>
<feature type="chain" id="PRO_5042037065" evidence="3">
    <location>
        <begin position="28"/>
        <end position="460"/>
    </location>
</feature>
<dbReference type="AlphaFoldDB" id="A0AAE1PWM5"/>
<keyword evidence="2" id="KW-1133">Transmembrane helix</keyword>
<evidence type="ECO:0000256" key="2">
    <source>
        <dbReference type="SAM" id="Phobius"/>
    </source>
</evidence>
<proteinExistence type="predicted"/>
<evidence type="ECO:0000256" key="3">
    <source>
        <dbReference type="SAM" id="SignalP"/>
    </source>
</evidence>
<feature type="compositionally biased region" description="Basic and acidic residues" evidence="1">
    <location>
        <begin position="345"/>
        <end position="356"/>
    </location>
</feature>
<keyword evidence="2" id="KW-0812">Transmembrane</keyword>
<name>A0AAE1PWM5_9EUCA</name>
<accession>A0AAE1PWM5</accession>
<evidence type="ECO:0000313" key="5">
    <source>
        <dbReference type="Proteomes" id="UP001292094"/>
    </source>
</evidence>
<keyword evidence="2" id="KW-0472">Membrane</keyword>
<dbReference type="Proteomes" id="UP001292094">
    <property type="component" value="Unassembled WGS sequence"/>
</dbReference>
<feature type="transmembrane region" description="Helical" evidence="2">
    <location>
        <begin position="370"/>
        <end position="391"/>
    </location>
</feature>
<gene>
    <name evidence="4" type="ORF">Pmani_013879</name>
</gene>
<evidence type="ECO:0000256" key="1">
    <source>
        <dbReference type="SAM" id="MobiDB-lite"/>
    </source>
</evidence>
<keyword evidence="5" id="KW-1185">Reference proteome</keyword>
<protein>
    <submittedName>
        <fullName evidence="4">Uncharacterized protein</fullName>
    </submittedName>
</protein>